<dbReference type="InterPro" id="IPR050624">
    <property type="entry name" value="HTH-type_Tx_Regulator"/>
</dbReference>
<evidence type="ECO:0000313" key="5">
    <source>
        <dbReference type="Proteomes" id="UP000256304"/>
    </source>
</evidence>
<comment type="caution">
    <text evidence="4">The sequence shown here is derived from an EMBL/GenBank/DDBJ whole genome shotgun (WGS) entry which is preliminary data.</text>
</comment>
<dbReference type="InterPro" id="IPR009057">
    <property type="entry name" value="Homeodomain-like_sf"/>
</dbReference>
<evidence type="ECO:0000259" key="3">
    <source>
        <dbReference type="PROSITE" id="PS50977"/>
    </source>
</evidence>
<dbReference type="PANTHER" id="PTHR43479:SF7">
    <property type="entry name" value="TETR-FAMILY TRANSCRIPTIONAL REGULATOR"/>
    <property type="match status" value="1"/>
</dbReference>
<dbReference type="Pfam" id="PF00440">
    <property type="entry name" value="TetR_N"/>
    <property type="match status" value="1"/>
</dbReference>
<sequence>MADKIDRRQLKTKQALRKALMELIEEKGMEGLTVTDISTRADVNRGTFYLHYRDVHDMVSQIKAEILEAVDQLMQQVDIYELRMCAAKETTYPGMVRLIEELERNGDFLKIILGPKGDPGFGMTLKAMITKHIWGKMVSHQAMKEFLVPAEYLLAYTTSANFGILTHWIESGMKQTPTEVARILMRIIYHGPMHALNLD</sequence>
<evidence type="ECO:0000313" key="4">
    <source>
        <dbReference type="EMBL" id="REE56298.1"/>
    </source>
</evidence>
<dbReference type="Pfam" id="PF14278">
    <property type="entry name" value="TetR_C_8"/>
    <property type="match status" value="1"/>
</dbReference>
<gene>
    <name evidence="4" type="ORF">A8990_16511</name>
</gene>
<feature type="DNA-binding region" description="H-T-H motif" evidence="2">
    <location>
        <begin position="33"/>
        <end position="52"/>
    </location>
</feature>
<accession>A0A3D9Q5N5</accession>
<dbReference type="Gene3D" id="1.10.357.10">
    <property type="entry name" value="Tetracycline Repressor, domain 2"/>
    <property type="match status" value="1"/>
</dbReference>
<feature type="domain" description="HTH tetR-type" evidence="3">
    <location>
        <begin position="10"/>
        <end position="70"/>
    </location>
</feature>
<keyword evidence="5" id="KW-1185">Reference proteome</keyword>
<dbReference type="EMBL" id="QTTN01000065">
    <property type="protein sequence ID" value="REE56298.1"/>
    <property type="molecule type" value="Genomic_DNA"/>
</dbReference>
<dbReference type="GO" id="GO:0003677">
    <property type="term" value="F:DNA binding"/>
    <property type="evidence" value="ECO:0007669"/>
    <property type="project" value="UniProtKB-UniRule"/>
</dbReference>
<dbReference type="SUPFAM" id="SSF46689">
    <property type="entry name" value="Homeodomain-like"/>
    <property type="match status" value="1"/>
</dbReference>
<keyword evidence="1 2" id="KW-0238">DNA-binding</keyword>
<protein>
    <submittedName>
        <fullName evidence="4">TetR family transcriptional regulator</fullName>
    </submittedName>
</protein>
<dbReference type="InterPro" id="IPR001647">
    <property type="entry name" value="HTH_TetR"/>
</dbReference>
<dbReference type="Proteomes" id="UP000256304">
    <property type="component" value="Unassembled WGS sequence"/>
</dbReference>
<dbReference type="AlphaFoldDB" id="A0A3D9Q5N5"/>
<dbReference type="OrthoDB" id="9810250at2"/>
<dbReference type="InterPro" id="IPR039532">
    <property type="entry name" value="TetR_C_Firmicutes"/>
</dbReference>
<evidence type="ECO:0000256" key="2">
    <source>
        <dbReference type="PROSITE-ProRule" id="PRU00335"/>
    </source>
</evidence>
<evidence type="ECO:0000256" key="1">
    <source>
        <dbReference type="ARBA" id="ARBA00023125"/>
    </source>
</evidence>
<organism evidence="4 5">
    <name type="scientific">Paenibacillus taihuensis</name>
    <dbReference type="NCBI Taxonomy" id="1156355"/>
    <lineage>
        <taxon>Bacteria</taxon>
        <taxon>Bacillati</taxon>
        <taxon>Bacillota</taxon>
        <taxon>Bacilli</taxon>
        <taxon>Bacillales</taxon>
        <taxon>Paenibacillaceae</taxon>
        <taxon>Paenibacillus</taxon>
    </lineage>
</organism>
<dbReference type="PANTHER" id="PTHR43479">
    <property type="entry name" value="ACREF/ENVCD OPERON REPRESSOR-RELATED"/>
    <property type="match status" value="1"/>
</dbReference>
<dbReference type="RefSeq" id="WP_116192678.1">
    <property type="nucleotide sequence ID" value="NZ_QTTN01000065.1"/>
</dbReference>
<proteinExistence type="predicted"/>
<dbReference type="PROSITE" id="PS50977">
    <property type="entry name" value="HTH_TETR_2"/>
    <property type="match status" value="1"/>
</dbReference>
<name>A0A3D9Q5N5_9BACL</name>
<reference evidence="4 5" key="1">
    <citation type="submission" date="2018-08" db="EMBL/GenBank/DDBJ databases">
        <title>Genomic Encyclopedia of Type Strains, Phase III (KMG-III): the genomes of soil and plant-associated and newly described type strains.</title>
        <authorList>
            <person name="Whitman W."/>
        </authorList>
    </citation>
    <scope>NUCLEOTIDE SEQUENCE [LARGE SCALE GENOMIC DNA]</scope>
    <source>
        <strain evidence="4 5">CGMCC 1.10966</strain>
    </source>
</reference>